<organism evidence="2 3">
    <name type="scientific">Oikopleura dioica</name>
    <name type="common">Tunicate</name>
    <dbReference type="NCBI Taxonomy" id="34765"/>
    <lineage>
        <taxon>Eukaryota</taxon>
        <taxon>Metazoa</taxon>
        <taxon>Chordata</taxon>
        <taxon>Tunicata</taxon>
        <taxon>Appendicularia</taxon>
        <taxon>Copelata</taxon>
        <taxon>Oikopleuridae</taxon>
        <taxon>Oikopleura</taxon>
    </lineage>
</organism>
<dbReference type="EMBL" id="OU015568">
    <property type="protein sequence ID" value="CAG5080314.1"/>
    <property type="molecule type" value="Genomic_DNA"/>
</dbReference>
<evidence type="ECO:0000256" key="1">
    <source>
        <dbReference type="SAM" id="Phobius"/>
    </source>
</evidence>
<keyword evidence="1" id="KW-1133">Transmembrane helix</keyword>
<evidence type="ECO:0000313" key="3">
    <source>
        <dbReference type="Proteomes" id="UP001158576"/>
    </source>
</evidence>
<evidence type="ECO:0000313" key="2">
    <source>
        <dbReference type="EMBL" id="CAG5080314.1"/>
    </source>
</evidence>
<reference evidence="2 3" key="1">
    <citation type="submission" date="2021-04" db="EMBL/GenBank/DDBJ databases">
        <authorList>
            <person name="Bliznina A."/>
        </authorList>
    </citation>
    <scope>NUCLEOTIDE SEQUENCE [LARGE SCALE GENOMIC DNA]</scope>
</reference>
<name>A0ABN7RRZ9_OIKDI</name>
<dbReference type="Proteomes" id="UP001158576">
    <property type="component" value="Chromosome PAR"/>
</dbReference>
<gene>
    <name evidence="2" type="ORF">OKIOD_LOCUS1096</name>
</gene>
<keyword evidence="1" id="KW-0472">Membrane</keyword>
<keyword evidence="1" id="KW-0812">Transmembrane</keyword>
<keyword evidence="3" id="KW-1185">Reference proteome</keyword>
<protein>
    <submittedName>
        <fullName evidence="2">Oidioi.mRNA.OKI2018_I69.PAR.g9538.t2.cds</fullName>
    </submittedName>
</protein>
<sequence>MNLILMFFLRDVLGRRSKAVSKQKGDESQQSTPAGSPDILLELTTDNYSFAEETWHLTILEFSASFFVGIVSIAALIIMNEIRQMRVQHVCPFDFSNARDPIDRCQSLRYILTRSQNILPERTNSHKEILLNLWESEFLMDKYEVFYVLANPAEEFEFVRRSTNKSAVVQGEEFSSLDHKTEEVI</sequence>
<accession>A0ABN7RRZ9</accession>
<proteinExistence type="predicted"/>
<feature type="transmembrane region" description="Helical" evidence="1">
    <location>
        <begin position="55"/>
        <end position="78"/>
    </location>
</feature>